<dbReference type="SUPFAM" id="SSF53756">
    <property type="entry name" value="UDP-Glycosyltransferase/glycogen phosphorylase"/>
    <property type="match status" value="1"/>
</dbReference>
<dbReference type="GO" id="GO:0016757">
    <property type="term" value="F:glycosyltransferase activity"/>
    <property type="evidence" value="ECO:0007669"/>
    <property type="project" value="UniProtKB-KW"/>
</dbReference>
<sequence length="678" mass="71190">MTISATTTTTHPADAVARLRALGPGASPDRLDDVRRAFHPSFAGPALIEYAGVRPALPDPDSALAALRALARAQVTPAPAEVLAAIPETGDELIDSLATAVAADVFGDAVAAHGSEAAAAAIAAASPRRRVLLLDLAERHALRCFAVADVIADLDRDRGHRHAALRYLSQCAGDPAAAEAIASARESTDDPYERVLASICLARLADVPDGAPLWTAPPPARPGLTVAQSMLLGSFDHPGAGASGGLTVLLRHLGHALPRRPGIARVVTLTLLGRDRLTERPALAEADGTGHVVLRLPVDAPGAPAQIDLSRHRAAITFLARQLLWLSGCTPDVVHVRYSDDGSAAIAQAARALGARTVFTLTADPHRSLAERYAAGPADPVAARFDLHRMYTADRLVATADTLLGLPGRPGGELPGYFPRLRGREPESVAEGIALLPRVPTAEARQQRLAESLFAPSPGLPRLDDAARGLPVILSVGRLHPVKQQDLLVEAWLTRGLHRHAALVLVGGDPAAPTAEETSVLDRVLALSEQHPEAAGRLAVLPALGNDDVRLLEHGLTRWLPAPTPHLYVCPSRKEEFGIAVLEAMDAGLLVLGPRRGGLGHYVEHGRNGMLADTATLSRFADGLTAFVRAAAGDPVRARAAAAAGRATVARRFGIDRVAGRFADVYQHSVATPRTVQP</sequence>
<dbReference type="InterPro" id="IPR001296">
    <property type="entry name" value="Glyco_trans_1"/>
</dbReference>
<name>A0ABU5R6Q4_9PSEU</name>
<keyword evidence="4" id="KW-1185">Reference proteome</keyword>
<dbReference type="PANTHER" id="PTHR12526:SF635">
    <property type="entry name" value="GLYCOSYL TRANSFERASE GROUP 1"/>
    <property type="match status" value="1"/>
</dbReference>
<keyword evidence="3" id="KW-0328">Glycosyltransferase</keyword>
<dbReference type="Gene3D" id="3.40.50.2000">
    <property type="entry name" value="Glycogen Phosphorylase B"/>
    <property type="match status" value="2"/>
</dbReference>
<dbReference type="CDD" id="cd03801">
    <property type="entry name" value="GT4_PimA-like"/>
    <property type="match status" value="1"/>
</dbReference>
<dbReference type="EC" id="2.4.-.-" evidence="3"/>
<dbReference type="RefSeq" id="WP_323327541.1">
    <property type="nucleotide sequence ID" value="NZ_JAYFSI010000002.1"/>
</dbReference>
<gene>
    <name evidence="3" type="ORF">VA596_15490</name>
</gene>
<feature type="domain" description="Glycosyl transferase family 1" evidence="2">
    <location>
        <begin position="470"/>
        <end position="629"/>
    </location>
</feature>
<comment type="caution">
    <text evidence="3">The sequence shown here is derived from an EMBL/GenBank/DDBJ whole genome shotgun (WGS) entry which is preliminary data.</text>
</comment>
<reference evidence="3 4" key="1">
    <citation type="submission" date="2023-12" db="EMBL/GenBank/DDBJ databases">
        <title>Amycolatopsis sp. V23-08.</title>
        <authorList>
            <person name="Somphong A."/>
        </authorList>
    </citation>
    <scope>NUCLEOTIDE SEQUENCE [LARGE SCALE GENOMIC DNA]</scope>
    <source>
        <strain evidence="3 4">V23-08</strain>
    </source>
</reference>
<evidence type="ECO:0000259" key="2">
    <source>
        <dbReference type="Pfam" id="PF00534"/>
    </source>
</evidence>
<evidence type="ECO:0000256" key="1">
    <source>
        <dbReference type="ARBA" id="ARBA00022679"/>
    </source>
</evidence>
<dbReference type="Proteomes" id="UP001304298">
    <property type="component" value="Unassembled WGS sequence"/>
</dbReference>
<keyword evidence="1 3" id="KW-0808">Transferase</keyword>
<evidence type="ECO:0000313" key="4">
    <source>
        <dbReference type="Proteomes" id="UP001304298"/>
    </source>
</evidence>
<proteinExistence type="predicted"/>
<accession>A0ABU5R6Q4</accession>
<dbReference type="EMBL" id="JAYFSI010000002">
    <property type="protein sequence ID" value="MEA5360951.1"/>
    <property type="molecule type" value="Genomic_DNA"/>
</dbReference>
<dbReference type="PANTHER" id="PTHR12526">
    <property type="entry name" value="GLYCOSYLTRANSFERASE"/>
    <property type="match status" value="1"/>
</dbReference>
<protein>
    <submittedName>
        <fullName evidence="3">Glycosyltransferase family 4 protein</fullName>
        <ecNumber evidence="3">2.4.-.-</ecNumber>
    </submittedName>
</protein>
<evidence type="ECO:0000313" key="3">
    <source>
        <dbReference type="EMBL" id="MEA5360951.1"/>
    </source>
</evidence>
<organism evidence="3 4">
    <name type="scientific">Amycolatopsis heterodermiae</name>
    <dbReference type="NCBI Taxonomy" id="3110235"/>
    <lineage>
        <taxon>Bacteria</taxon>
        <taxon>Bacillati</taxon>
        <taxon>Actinomycetota</taxon>
        <taxon>Actinomycetes</taxon>
        <taxon>Pseudonocardiales</taxon>
        <taxon>Pseudonocardiaceae</taxon>
        <taxon>Amycolatopsis</taxon>
    </lineage>
</organism>
<dbReference type="Pfam" id="PF00534">
    <property type="entry name" value="Glycos_transf_1"/>
    <property type="match status" value="1"/>
</dbReference>